<dbReference type="EMBL" id="CP015519">
    <property type="protein sequence ID" value="APG28711.1"/>
    <property type="molecule type" value="Genomic_DNA"/>
</dbReference>
<evidence type="ECO:0000313" key="1">
    <source>
        <dbReference type="EMBL" id="APG28711.1"/>
    </source>
</evidence>
<dbReference type="Pfam" id="PF10023">
    <property type="entry name" value="Aminopep"/>
    <property type="match status" value="1"/>
</dbReference>
<evidence type="ECO:0000313" key="2">
    <source>
        <dbReference type="Proteomes" id="UP000182517"/>
    </source>
</evidence>
<protein>
    <recommendedName>
        <fullName evidence="3">Aminopeptidase</fullName>
    </recommendedName>
</protein>
<organism evidence="1 2">
    <name type="scientific">Syntrophotalea acetylenivorans</name>
    <dbReference type="NCBI Taxonomy" id="1842532"/>
    <lineage>
        <taxon>Bacteria</taxon>
        <taxon>Pseudomonadati</taxon>
        <taxon>Thermodesulfobacteriota</taxon>
        <taxon>Desulfuromonadia</taxon>
        <taxon>Desulfuromonadales</taxon>
        <taxon>Syntrophotaleaceae</taxon>
        <taxon>Syntrophotalea</taxon>
    </lineage>
</organism>
<dbReference type="KEGG" id="pef:A7E78_13240"/>
<name>A0A1L3GS11_9BACT</name>
<dbReference type="PIRSF" id="PIRSF029285">
    <property type="entry name" value="Aminopept"/>
    <property type="match status" value="1"/>
</dbReference>
<dbReference type="Proteomes" id="UP000182517">
    <property type="component" value="Chromosome"/>
</dbReference>
<evidence type="ECO:0008006" key="3">
    <source>
        <dbReference type="Google" id="ProtNLM"/>
    </source>
</evidence>
<gene>
    <name evidence="1" type="ORF">A7E78_13240</name>
</gene>
<dbReference type="InterPro" id="IPR014553">
    <property type="entry name" value="Aminopept"/>
</dbReference>
<reference evidence="1 2" key="1">
    <citation type="journal article" date="2017" name="Genome Announc.">
        <title>Complete Genome Sequences of Two Acetylene-Fermenting Pelobacter acetylenicus Strains.</title>
        <authorList>
            <person name="Sutton J.M."/>
            <person name="Baesman S.M."/>
            <person name="Fierst J.L."/>
            <person name="Poret-Peterson A.T."/>
            <person name="Oremland R.S."/>
            <person name="Dunlap D.S."/>
            <person name="Akob D.M."/>
        </authorList>
    </citation>
    <scope>NUCLEOTIDE SEQUENCE [LARGE SCALE GENOMIC DNA]</scope>
    <source>
        <strain evidence="1 2">SFB93</strain>
    </source>
</reference>
<dbReference type="PROSITE" id="PS51257">
    <property type="entry name" value="PROKAR_LIPOPROTEIN"/>
    <property type="match status" value="1"/>
</dbReference>
<sequence>MSPKRPIGTFLLITGLVIMAGCSRLGYYAHCTQGHLALLAGRTPIAKLLSDPATPEELVTQLQEISRIRDFASTELKLPVNGSYRSYSDLNRPFATWNVVAAKEFDLQPLHWCFPVAGCLPYQGFFDRQRAETFAAELKKQGYDTYLYGVAAYSTLGWFDDPVLRTFLNGSPVDWAGIIFHELAHQQLFLPNDPEFSEGFATAVEQLGVNQWLDHNASPGAIAAYHQRIQGEVDFIQLLVNLRQQLADLYRQPLCPDCMRQGKAELLASFIADYDQWKREAGGDGGYDEWVSDQLNNAKLASVNTYHQTVASFLALFVQQGNNFAQFYQAAREISKLPENERIARLQFLEQTAHNPLP</sequence>
<keyword evidence="2" id="KW-1185">Reference proteome</keyword>
<dbReference type="STRING" id="1842532.A7E78_13240"/>
<dbReference type="AlphaFoldDB" id="A0A1L3GS11"/>
<proteinExistence type="predicted"/>
<accession>A0A1L3GS11</accession>